<sequence>MSKEKKSNLTIKIFSLVIAIILWSYVMSEVNPKITKEFRNIDVVFSNMEDLERSGIELMSPKEVKINVKVEGRRSEVLKLRDTDIIAKVDLSGYSEGTKKVPIYIDVPSKVDIVDYTPKEISFRFERIVSKEKPVVLKTIGKLEPGYSLGDGEIKPQSVILKGPKSWVNSVREVVAVVDITGKTKDINATVPIKLLDDDGNDVGRVEKEPNVVDVFIPMYRSRKIPIDIQLDGSIPTEYENPTLTVSPKAVDVKGNDAILNSLSSIKTKPISVYKLVGSGSVETELLLPEGIELVDPNQKIVVSLKSNSIENGKDVEDSDVENGNVSENINKKFDYSFSEINVRNLGDELVIDTSNSTNSITVVLNGPKDHLNSTGKEVLSPEIDLKGLDEGVHEVKLIIKDIREIKVSDIIPAKVKVSLKREEKE</sequence>
<evidence type="ECO:0000313" key="1">
    <source>
        <dbReference type="EMBL" id="MSS42294.1"/>
    </source>
</evidence>
<name>A0A844FE81_9FIRM</name>
<dbReference type="Gene3D" id="2.170.120.40">
    <property type="entry name" value="YbbR-like domain"/>
    <property type="match status" value="2"/>
</dbReference>
<gene>
    <name evidence="1" type="ORF">FYJ27_00895</name>
</gene>
<evidence type="ECO:0000313" key="2">
    <source>
        <dbReference type="Proteomes" id="UP000462760"/>
    </source>
</evidence>
<organism evidence="1 2">
    <name type="scientific">Anaerosalibacter bizertensis</name>
    <dbReference type="NCBI Taxonomy" id="932217"/>
    <lineage>
        <taxon>Bacteria</taxon>
        <taxon>Bacillati</taxon>
        <taxon>Bacillota</taxon>
        <taxon>Tissierellia</taxon>
        <taxon>Tissierellales</taxon>
        <taxon>Sporanaerobacteraceae</taxon>
        <taxon>Anaerosalibacter</taxon>
    </lineage>
</organism>
<dbReference type="RefSeq" id="WP_154481689.1">
    <property type="nucleotide sequence ID" value="NZ_JAHLOA010000008.1"/>
</dbReference>
<dbReference type="PANTHER" id="PTHR37804:SF1">
    <property type="entry name" value="CDAA REGULATORY PROTEIN CDAR"/>
    <property type="match status" value="1"/>
</dbReference>
<comment type="caution">
    <text evidence="1">The sequence shown here is derived from an EMBL/GenBank/DDBJ whole genome shotgun (WGS) entry which is preliminary data.</text>
</comment>
<proteinExistence type="predicted"/>
<dbReference type="PANTHER" id="PTHR37804">
    <property type="entry name" value="CDAA REGULATORY PROTEIN CDAR"/>
    <property type="match status" value="1"/>
</dbReference>
<protein>
    <recommendedName>
        <fullName evidence="3">YbbR-like domain-containing protein</fullName>
    </recommendedName>
</protein>
<dbReference type="InterPro" id="IPR053154">
    <property type="entry name" value="c-di-AMP_regulator"/>
</dbReference>
<dbReference type="InterPro" id="IPR012505">
    <property type="entry name" value="YbbR"/>
</dbReference>
<dbReference type="EMBL" id="VULR01000001">
    <property type="protein sequence ID" value="MSS42294.1"/>
    <property type="molecule type" value="Genomic_DNA"/>
</dbReference>
<reference evidence="1 2" key="1">
    <citation type="submission" date="2019-08" db="EMBL/GenBank/DDBJ databases">
        <title>In-depth cultivation of the pig gut microbiome towards novel bacterial diversity and tailored functional studies.</title>
        <authorList>
            <person name="Wylensek D."/>
            <person name="Hitch T.C.A."/>
            <person name="Clavel T."/>
        </authorList>
    </citation>
    <scope>NUCLEOTIDE SEQUENCE [LARGE SCALE GENOMIC DNA]</scope>
    <source>
        <strain evidence="1 2">Med78-601-WT-4W-RMD-3</strain>
    </source>
</reference>
<dbReference type="Proteomes" id="UP000462760">
    <property type="component" value="Unassembled WGS sequence"/>
</dbReference>
<dbReference type="Pfam" id="PF07949">
    <property type="entry name" value="YbbR"/>
    <property type="match status" value="3"/>
</dbReference>
<dbReference type="OrthoDB" id="2111604at2"/>
<dbReference type="Gene3D" id="2.170.120.30">
    <property type="match status" value="2"/>
</dbReference>
<dbReference type="AlphaFoldDB" id="A0A844FE81"/>
<accession>A0A844FE81</accession>
<evidence type="ECO:0008006" key="3">
    <source>
        <dbReference type="Google" id="ProtNLM"/>
    </source>
</evidence>